<dbReference type="GO" id="GO:0008153">
    <property type="term" value="P:4-aminobenzoate biosynthetic process"/>
    <property type="evidence" value="ECO:0007669"/>
    <property type="project" value="UniProtKB-UniRule"/>
</dbReference>
<evidence type="ECO:0000256" key="13">
    <source>
        <dbReference type="RuleBase" id="RU004106"/>
    </source>
</evidence>
<dbReference type="FunFam" id="3.20.10.10:FF:000002">
    <property type="entry name" value="D-alanine aminotransferase"/>
    <property type="match status" value="1"/>
</dbReference>
<name>A0AAI9HWK3_PROST</name>
<gene>
    <name evidence="15" type="primary">pabC</name>
    <name evidence="15" type="ORF">JRA39_000108</name>
    <name evidence="16" type="ORF">KDV35_02565</name>
</gene>
<proteinExistence type="inferred from homology"/>
<dbReference type="EC" id="4.1.3.38" evidence="8 12"/>
<evidence type="ECO:0000313" key="16">
    <source>
        <dbReference type="EMBL" id="MER5075762.1"/>
    </source>
</evidence>
<dbReference type="InterPro" id="IPR036038">
    <property type="entry name" value="Aminotransferase-like"/>
</dbReference>
<dbReference type="Gene3D" id="3.20.10.10">
    <property type="entry name" value="D-amino Acid Aminotransferase, subunit A, domain 2"/>
    <property type="match status" value="1"/>
</dbReference>
<evidence type="ECO:0000256" key="7">
    <source>
        <dbReference type="ARBA" id="ARBA00035633"/>
    </source>
</evidence>
<dbReference type="Pfam" id="PF01063">
    <property type="entry name" value="Aminotran_4"/>
    <property type="match status" value="1"/>
</dbReference>
<reference evidence="16 17" key="1">
    <citation type="submission" date="2021-04" db="EMBL/GenBank/DDBJ databases">
        <title>Determining the burden of carbapenem-resistant Enterobacterales from a tertiary public heath setting in Bangladesh: a clinical, epidemiological, and molecular study.</title>
        <authorList>
            <person name="Farzana R."/>
            <person name="Walsh T.R."/>
        </authorList>
    </citation>
    <scope>NUCLEOTIDE SEQUENCE [LARGE SCALE GENOMIC DNA]</scope>
    <source>
        <strain evidence="17">dmpro_s316</strain>
        <strain evidence="16">Dmpro_s316</strain>
    </source>
</reference>
<accession>A0AAI9HWK3</accession>
<comment type="cofactor">
    <cofactor evidence="1 14">
        <name>pyridoxal 5'-phosphate</name>
        <dbReference type="ChEBI" id="CHEBI:597326"/>
    </cofactor>
</comment>
<sequence>MSYWVNGIACRHINVSDRAVQFGDGCFTTIHVFNQQPKMLEHHIRRLVQDSARLKLPQPDWQRLQEQILAICQQQSHDEWVLKVIMSRGTGGRGYSSLGFNQPTVIMSIAPFPLHYQALQKSGIHLMLSSVPISKNPYLAGIKHLNRLEQILIRQEIDEAQADEALVVDSDGILIECCSANLFWRKGETVFTPNLTFSGVNGLMRQKIIALLATSQYDLQEVERFPEVLGCCDEVFICNALMPILPVATINLGKNKPLWQYSSRELFEYLLLRCQI</sequence>
<dbReference type="InterPro" id="IPR043131">
    <property type="entry name" value="BCAT-like_N"/>
</dbReference>
<dbReference type="GO" id="GO:0008696">
    <property type="term" value="F:4-amino-4-deoxychorismate lyase activity"/>
    <property type="evidence" value="ECO:0007669"/>
    <property type="project" value="UniProtKB-UniRule"/>
</dbReference>
<dbReference type="Gene3D" id="3.30.470.10">
    <property type="match status" value="1"/>
</dbReference>
<dbReference type="EMBL" id="AAZDVE040000001">
    <property type="protein sequence ID" value="EMP9431123.1"/>
    <property type="molecule type" value="Genomic_DNA"/>
</dbReference>
<evidence type="ECO:0000256" key="4">
    <source>
        <dbReference type="ARBA" id="ARBA00022898"/>
    </source>
</evidence>
<evidence type="ECO:0000313" key="17">
    <source>
        <dbReference type="Proteomes" id="UP001495779"/>
    </source>
</evidence>
<dbReference type="NCBIfam" id="TIGR03461">
    <property type="entry name" value="pabC_Proteo"/>
    <property type="match status" value="1"/>
</dbReference>
<comment type="similarity">
    <text evidence="2 13">Belongs to the class-IV pyridoxal-phosphate-dependent aminotransferase family.</text>
</comment>
<dbReference type="EMBL" id="JAGSRH010000003">
    <property type="protein sequence ID" value="MER5075762.1"/>
    <property type="molecule type" value="Genomic_DNA"/>
</dbReference>
<evidence type="ECO:0000256" key="3">
    <source>
        <dbReference type="ARBA" id="ARBA00011738"/>
    </source>
</evidence>
<comment type="pathway">
    <text evidence="7">Cofactor biosynthesis; tetrahydrofolate biosynthesis; 4-aminobenzoate from chorismate: step 2/2.</text>
</comment>
<evidence type="ECO:0000256" key="6">
    <source>
        <dbReference type="ARBA" id="ARBA00023239"/>
    </source>
</evidence>
<dbReference type="PANTHER" id="PTHR42743:SF2">
    <property type="entry name" value="AMINODEOXYCHORISMATE LYASE"/>
    <property type="match status" value="1"/>
</dbReference>
<dbReference type="AlphaFoldDB" id="A0AAI9HWK3"/>
<dbReference type="InterPro" id="IPR017824">
    <property type="entry name" value="Aminodeoxychorismate_lyase_IV"/>
</dbReference>
<evidence type="ECO:0000256" key="10">
    <source>
        <dbReference type="ARBA" id="ARBA00054027"/>
    </source>
</evidence>
<comment type="catalytic activity">
    <reaction evidence="9">
        <text>4-amino-4-deoxychorismate = 4-aminobenzoate + pyruvate + H(+)</text>
        <dbReference type="Rhea" id="RHEA:16201"/>
        <dbReference type="ChEBI" id="CHEBI:15361"/>
        <dbReference type="ChEBI" id="CHEBI:15378"/>
        <dbReference type="ChEBI" id="CHEBI:17836"/>
        <dbReference type="ChEBI" id="CHEBI:58406"/>
        <dbReference type="EC" id="4.1.3.38"/>
    </reaction>
</comment>
<dbReference type="InterPro" id="IPR001544">
    <property type="entry name" value="Aminotrans_IV"/>
</dbReference>
<dbReference type="NCBIfam" id="NF004761">
    <property type="entry name" value="PRK06092.1"/>
    <property type="match status" value="1"/>
</dbReference>
<comment type="subunit">
    <text evidence="3">Homodimer.</text>
</comment>
<comment type="caution">
    <text evidence="15">The sequence shown here is derived from an EMBL/GenBank/DDBJ whole genome shotgun (WGS) entry which is preliminary data.</text>
</comment>
<evidence type="ECO:0000256" key="9">
    <source>
        <dbReference type="ARBA" id="ARBA00049529"/>
    </source>
</evidence>
<evidence type="ECO:0000256" key="5">
    <source>
        <dbReference type="ARBA" id="ARBA00022909"/>
    </source>
</evidence>
<dbReference type="CDD" id="cd01559">
    <property type="entry name" value="ADCL_like"/>
    <property type="match status" value="1"/>
</dbReference>
<dbReference type="RefSeq" id="WP_250000386.1">
    <property type="nucleotide sequence ID" value="NZ_CP095443.1"/>
</dbReference>
<evidence type="ECO:0000256" key="12">
    <source>
        <dbReference type="NCBIfam" id="TIGR03461"/>
    </source>
</evidence>
<dbReference type="GO" id="GO:0005829">
    <property type="term" value="C:cytosol"/>
    <property type="evidence" value="ECO:0007669"/>
    <property type="project" value="TreeGrafter"/>
</dbReference>
<organism evidence="15">
    <name type="scientific">Providencia stuartii</name>
    <dbReference type="NCBI Taxonomy" id="588"/>
    <lineage>
        <taxon>Bacteria</taxon>
        <taxon>Pseudomonadati</taxon>
        <taxon>Pseudomonadota</taxon>
        <taxon>Gammaproteobacteria</taxon>
        <taxon>Enterobacterales</taxon>
        <taxon>Morganellaceae</taxon>
        <taxon>Providencia</taxon>
    </lineage>
</organism>
<keyword evidence="6 15" id="KW-0456">Lyase</keyword>
<evidence type="ECO:0000256" key="1">
    <source>
        <dbReference type="ARBA" id="ARBA00001933"/>
    </source>
</evidence>
<evidence type="ECO:0000256" key="11">
    <source>
        <dbReference type="ARBA" id="ARBA00069174"/>
    </source>
</evidence>
<dbReference type="InterPro" id="IPR043132">
    <property type="entry name" value="BCAT-like_C"/>
</dbReference>
<dbReference type="SUPFAM" id="SSF56752">
    <property type="entry name" value="D-aminoacid aminotransferase-like PLP-dependent enzymes"/>
    <property type="match status" value="1"/>
</dbReference>
<comment type="function">
    <text evidence="10">Involved in the biosynthesis of p-aminobenzoate (PABA), a precursor of tetrahydrofolate. Converts 4-amino-4-deoxychorismate into 4-aminobenzoate (PABA) and pyruvate.</text>
</comment>
<keyword evidence="4 14" id="KW-0663">Pyridoxal phosphate</keyword>
<dbReference type="PROSITE" id="PS00770">
    <property type="entry name" value="AA_TRANSFER_CLASS_4"/>
    <property type="match status" value="1"/>
</dbReference>
<protein>
    <recommendedName>
        <fullName evidence="11 12">Aminodeoxychorismate lyase</fullName>
        <ecNumber evidence="8 12">4.1.3.38</ecNumber>
    </recommendedName>
</protein>
<dbReference type="InterPro" id="IPR018300">
    <property type="entry name" value="Aminotrans_IV_CS"/>
</dbReference>
<keyword evidence="5" id="KW-0289">Folate biosynthesis</keyword>
<evidence type="ECO:0000256" key="8">
    <source>
        <dbReference type="ARBA" id="ARBA00035676"/>
    </source>
</evidence>
<dbReference type="GO" id="GO:0030170">
    <property type="term" value="F:pyridoxal phosphate binding"/>
    <property type="evidence" value="ECO:0007669"/>
    <property type="project" value="InterPro"/>
</dbReference>
<reference evidence="15" key="2">
    <citation type="submission" date="2024-02" db="EMBL/GenBank/DDBJ databases">
        <authorList>
            <consortium name="Clinical and Environmental Microbiology Branch: Whole genome sequencing antimicrobial resistance pathogens in the healthcare setting"/>
        </authorList>
    </citation>
    <scope>NUCLEOTIDE SEQUENCE</scope>
    <source>
        <strain evidence="15">2020GO-00142</strain>
    </source>
</reference>
<dbReference type="PANTHER" id="PTHR42743">
    <property type="entry name" value="AMINO-ACID AMINOTRANSFERASE"/>
    <property type="match status" value="1"/>
</dbReference>
<evidence type="ECO:0000256" key="14">
    <source>
        <dbReference type="RuleBase" id="RU004516"/>
    </source>
</evidence>
<dbReference type="InterPro" id="IPR050571">
    <property type="entry name" value="Class-IV_PLP-Dep_Aminotrnsfr"/>
</dbReference>
<evidence type="ECO:0000256" key="2">
    <source>
        <dbReference type="ARBA" id="ARBA00009320"/>
    </source>
</evidence>
<dbReference type="Proteomes" id="UP001495779">
    <property type="component" value="Unassembled WGS sequence"/>
</dbReference>
<evidence type="ECO:0000313" key="15">
    <source>
        <dbReference type="EMBL" id="EMP9431123.1"/>
    </source>
</evidence>
<dbReference type="GO" id="GO:0046656">
    <property type="term" value="P:folic acid biosynthetic process"/>
    <property type="evidence" value="ECO:0007669"/>
    <property type="project" value="UniProtKB-KW"/>
</dbReference>